<feature type="region of interest" description="Disordered" evidence="1">
    <location>
        <begin position="47"/>
        <end position="70"/>
    </location>
</feature>
<feature type="compositionally biased region" description="Basic and acidic residues" evidence="1">
    <location>
        <begin position="47"/>
        <end position="59"/>
    </location>
</feature>
<evidence type="ECO:0000256" key="1">
    <source>
        <dbReference type="SAM" id="MobiDB-lite"/>
    </source>
</evidence>
<dbReference type="EMBL" id="BOMN01000067">
    <property type="protein sequence ID" value="GIE22190.1"/>
    <property type="molecule type" value="Genomic_DNA"/>
</dbReference>
<evidence type="ECO:0000313" key="3">
    <source>
        <dbReference type="Proteomes" id="UP000603200"/>
    </source>
</evidence>
<protein>
    <submittedName>
        <fullName evidence="2">Uncharacterized protein</fullName>
    </submittedName>
</protein>
<comment type="caution">
    <text evidence="2">The sequence shown here is derived from an EMBL/GenBank/DDBJ whole genome shotgun (WGS) entry which is preliminary data.</text>
</comment>
<accession>A0ABQ3ZUB5</accession>
<name>A0ABQ3ZUB5_9ACTN</name>
<dbReference type="Proteomes" id="UP000603200">
    <property type="component" value="Unassembled WGS sequence"/>
</dbReference>
<gene>
    <name evidence="2" type="ORF">Ahu01nite_052920</name>
</gene>
<evidence type="ECO:0000313" key="2">
    <source>
        <dbReference type="EMBL" id="GIE22190.1"/>
    </source>
</evidence>
<reference evidence="2 3" key="1">
    <citation type="submission" date="2021-01" db="EMBL/GenBank/DDBJ databases">
        <title>Whole genome shotgun sequence of Actinoplanes humidus NBRC 14915.</title>
        <authorList>
            <person name="Komaki H."/>
            <person name="Tamura T."/>
        </authorList>
    </citation>
    <scope>NUCLEOTIDE SEQUENCE [LARGE SCALE GENOMIC DNA]</scope>
    <source>
        <strain evidence="2 3">NBRC 14915</strain>
    </source>
</reference>
<sequence length="103" mass="11333">MIGTQPRPAVVAHNGLEPATHRSRIPHLADATQRDQHRVLNGVLRVRPEPEQAQGDRPHPGLVPAQQHPERTRITRLGSPDQLRVIHRPDAIRGIGVQGESVG</sequence>
<proteinExistence type="predicted"/>
<organism evidence="2 3">
    <name type="scientific">Winogradskya humida</name>
    <dbReference type="NCBI Taxonomy" id="113566"/>
    <lineage>
        <taxon>Bacteria</taxon>
        <taxon>Bacillati</taxon>
        <taxon>Actinomycetota</taxon>
        <taxon>Actinomycetes</taxon>
        <taxon>Micromonosporales</taxon>
        <taxon>Micromonosporaceae</taxon>
        <taxon>Winogradskya</taxon>
    </lineage>
</organism>
<keyword evidence="3" id="KW-1185">Reference proteome</keyword>